<name>A0ACB7ZVP3_9AGAM</name>
<evidence type="ECO:0000313" key="2">
    <source>
        <dbReference type="Proteomes" id="UP000790377"/>
    </source>
</evidence>
<proteinExistence type="predicted"/>
<accession>A0ACB7ZVP3</accession>
<protein>
    <submittedName>
        <fullName evidence="1">Uncharacterized protein</fullName>
    </submittedName>
</protein>
<reference evidence="1" key="1">
    <citation type="journal article" date="2021" name="New Phytol.">
        <title>Evolutionary innovations through gain and loss of genes in the ectomycorrhizal Boletales.</title>
        <authorList>
            <person name="Wu G."/>
            <person name="Miyauchi S."/>
            <person name="Morin E."/>
            <person name="Kuo A."/>
            <person name="Drula E."/>
            <person name="Varga T."/>
            <person name="Kohler A."/>
            <person name="Feng B."/>
            <person name="Cao Y."/>
            <person name="Lipzen A."/>
            <person name="Daum C."/>
            <person name="Hundley H."/>
            <person name="Pangilinan J."/>
            <person name="Johnson J."/>
            <person name="Barry K."/>
            <person name="LaButti K."/>
            <person name="Ng V."/>
            <person name="Ahrendt S."/>
            <person name="Min B."/>
            <person name="Choi I.G."/>
            <person name="Park H."/>
            <person name="Plett J.M."/>
            <person name="Magnuson J."/>
            <person name="Spatafora J.W."/>
            <person name="Nagy L.G."/>
            <person name="Henrissat B."/>
            <person name="Grigoriev I.V."/>
            <person name="Yang Z.L."/>
            <person name="Xu J."/>
            <person name="Martin F.M."/>
        </authorList>
    </citation>
    <scope>NUCLEOTIDE SEQUENCE</scope>
    <source>
        <strain evidence="1">ATCC 28755</strain>
    </source>
</reference>
<feature type="non-terminal residue" evidence="1">
    <location>
        <position position="1"/>
    </location>
</feature>
<organism evidence="1 2">
    <name type="scientific">Hygrophoropsis aurantiaca</name>
    <dbReference type="NCBI Taxonomy" id="72124"/>
    <lineage>
        <taxon>Eukaryota</taxon>
        <taxon>Fungi</taxon>
        <taxon>Dikarya</taxon>
        <taxon>Basidiomycota</taxon>
        <taxon>Agaricomycotina</taxon>
        <taxon>Agaricomycetes</taxon>
        <taxon>Agaricomycetidae</taxon>
        <taxon>Boletales</taxon>
        <taxon>Coniophorineae</taxon>
        <taxon>Hygrophoropsidaceae</taxon>
        <taxon>Hygrophoropsis</taxon>
    </lineage>
</organism>
<gene>
    <name evidence="1" type="ORF">BJ138DRAFT_1106240</name>
</gene>
<dbReference type="Proteomes" id="UP000790377">
    <property type="component" value="Unassembled WGS sequence"/>
</dbReference>
<keyword evidence="2" id="KW-1185">Reference proteome</keyword>
<evidence type="ECO:0000313" key="1">
    <source>
        <dbReference type="EMBL" id="KAH7905130.1"/>
    </source>
</evidence>
<sequence length="268" mass="28582">LEDKVTSGSQETSRADIVRLGTAYGLSSRFTSFIAVDDTHRLPIGVANSSRAERPEGGASLFGASPMAMATQAQFNPLSCMSSMPTFVPAARYAPQGTLFGSANPQNGQFQNMNSTPTSSAWSPRRSGRVLVLANPAGSADDEDESDDEDGADDEGEDEDTPDTKEAVLVTLARLQRFDGSFASNSASVIELLERLGGDGARGVFEKHGLAGEVASVLLAWAWMSLCCDVEAEGMKEKADLWLHGNTEGFDVDAVQRELLNVVVFRPL</sequence>
<dbReference type="EMBL" id="MU268265">
    <property type="protein sequence ID" value="KAH7905130.1"/>
    <property type="molecule type" value="Genomic_DNA"/>
</dbReference>
<comment type="caution">
    <text evidence="1">The sequence shown here is derived from an EMBL/GenBank/DDBJ whole genome shotgun (WGS) entry which is preliminary data.</text>
</comment>